<dbReference type="Pfam" id="PF20062">
    <property type="entry name" value="DUF6461"/>
    <property type="match status" value="1"/>
</dbReference>
<keyword evidence="2" id="KW-1185">Reference proteome</keyword>
<proteinExistence type="predicted"/>
<protein>
    <submittedName>
        <fullName evidence="1">Uncharacterized protein</fullName>
    </submittedName>
</protein>
<dbReference type="InterPro" id="IPR045592">
    <property type="entry name" value="DUF6461"/>
</dbReference>
<accession>A0A1R1SCE1</accession>
<gene>
    <name evidence="1" type="ORF">SPAR_29986</name>
</gene>
<evidence type="ECO:0000313" key="2">
    <source>
        <dbReference type="Proteomes" id="UP000186168"/>
    </source>
</evidence>
<sequence length="192" mass="20849">MASALFEVLGNEEFCVTALRGLDEAEVLSRLGTTASSVPYYRMEDVISHVGFESEAVQVHAPGGDWVYLFDAIGSQGWSQSAPVLLRLCRGTEAVSVCKIESFSTKVVLARDGVVIAEYDTWLDERPSGPEADGLERILTRAGFFLPPEDRPDGFRHPRAALEAVEEEFGLRVDPAALAEPLPTVTAPVLRG</sequence>
<dbReference type="RefSeq" id="WP_065967073.1">
    <property type="nucleotide sequence ID" value="NZ_ASQP01000389.1"/>
</dbReference>
<name>A0A1R1SCE1_9ACTN</name>
<organism evidence="1 2">
    <name type="scientific">Streptomyces sparsogenes DSM 40356</name>
    <dbReference type="NCBI Taxonomy" id="1331668"/>
    <lineage>
        <taxon>Bacteria</taxon>
        <taxon>Bacillati</taxon>
        <taxon>Actinomycetota</taxon>
        <taxon>Actinomycetes</taxon>
        <taxon>Kitasatosporales</taxon>
        <taxon>Streptomycetaceae</taxon>
        <taxon>Streptomyces</taxon>
    </lineage>
</organism>
<dbReference type="EMBL" id="ASQP01000389">
    <property type="protein sequence ID" value="OMI35689.1"/>
    <property type="molecule type" value="Genomic_DNA"/>
</dbReference>
<dbReference type="Proteomes" id="UP000186168">
    <property type="component" value="Unassembled WGS sequence"/>
</dbReference>
<comment type="caution">
    <text evidence="1">The sequence shown here is derived from an EMBL/GenBank/DDBJ whole genome shotgun (WGS) entry which is preliminary data.</text>
</comment>
<dbReference type="GeneID" id="96747153"/>
<reference evidence="1 2" key="1">
    <citation type="submission" date="2013-05" db="EMBL/GenBank/DDBJ databases">
        <title>Genome sequence of Streptomyces sparsogenes DSM 40356.</title>
        <authorList>
            <person name="Coyne S."/>
            <person name="Seebeck F.P."/>
        </authorList>
    </citation>
    <scope>NUCLEOTIDE SEQUENCE [LARGE SCALE GENOMIC DNA]</scope>
    <source>
        <strain evidence="1 2">DSM 40356</strain>
    </source>
</reference>
<dbReference type="AlphaFoldDB" id="A0A1R1SCE1"/>
<evidence type="ECO:0000313" key="1">
    <source>
        <dbReference type="EMBL" id="OMI35689.1"/>
    </source>
</evidence>